<dbReference type="Gene3D" id="3.50.50.60">
    <property type="entry name" value="FAD/NAD(P)-binding domain"/>
    <property type="match status" value="2"/>
</dbReference>
<evidence type="ECO:0000256" key="3">
    <source>
        <dbReference type="ARBA" id="ARBA00023004"/>
    </source>
</evidence>
<keyword evidence="4" id="KW-0411">Iron-sulfur</keyword>
<feature type="domain" description="4Fe-4S ferredoxin-type" evidence="5">
    <location>
        <begin position="373"/>
        <end position="402"/>
    </location>
</feature>
<dbReference type="RefSeq" id="WP_041425896.1">
    <property type="nucleotide sequence ID" value="NZ_CP007389.1"/>
</dbReference>
<evidence type="ECO:0000256" key="1">
    <source>
        <dbReference type="ARBA" id="ARBA00022723"/>
    </source>
</evidence>
<dbReference type="Pfam" id="PF04324">
    <property type="entry name" value="Fer2_BFD"/>
    <property type="match status" value="1"/>
</dbReference>
<keyword evidence="2" id="KW-0560">Oxidoreductase</keyword>
<dbReference type="PROSITE" id="PS51379">
    <property type="entry name" value="4FE4S_FER_2"/>
    <property type="match status" value="2"/>
</dbReference>
<organism evidence="6 7">
    <name type="scientific">Thermosipho melanesiensis</name>
    <dbReference type="NCBI Taxonomy" id="46541"/>
    <lineage>
        <taxon>Bacteria</taxon>
        <taxon>Thermotogati</taxon>
        <taxon>Thermotogota</taxon>
        <taxon>Thermotogae</taxon>
        <taxon>Thermotogales</taxon>
        <taxon>Fervidobacteriaceae</taxon>
        <taxon>Thermosipho</taxon>
    </lineage>
</organism>
<dbReference type="InterPro" id="IPR023753">
    <property type="entry name" value="FAD/NAD-binding_dom"/>
</dbReference>
<evidence type="ECO:0000313" key="7">
    <source>
        <dbReference type="Proteomes" id="UP000185490"/>
    </source>
</evidence>
<protein>
    <submittedName>
        <fullName evidence="6">Pyridine nucleotide-disulfide oxidoreductase</fullName>
    </submittedName>
</protein>
<dbReference type="InterPro" id="IPR017896">
    <property type="entry name" value="4Fe4S_Fe-S-bd"/>
</dbReference>
<dbReference type="CDD" id="cd19946">
    <property type="entry name" value="GlpA-like_Fer2_BFD-like"/>
    <property type="match status" value="1"/>
</dbReference>
<dbReference type="Gene3D" id="3.30.70.20">
    <property type="match status" value="1"/>
</dbReference>
<dbReference type="PANTHER" id="PTHR42949">
    <property type="entry name" value="ANAEROBIC GLYCEROL-3-PHOSPHATE DEHYDROGENASE SUBUNIT B"/>
    <property type="match status" value="1"/>
</dbReference>
<sequence length="596" mass="66071">MKVQTLIIGAGPAGLCGAIALAESNVDVLVVDEGIKPGGQLTKQTHKFFGHEKFFASVRGFEIGKILYNKAKKLGVKFLLQSTVSGIYEDTIVIYDRKNNVVKEVDADFLLIATGASEKFISFEKNYLPGVYGAGAVQTLIHQYRALPGVDFLIVGAGNIGLILAYQLIQANANVKAIIEISNKIGGYRVHANKIRRMGVPILLRHTILKAIGEERVRGAVVGRLNENDTVDETMEFAVDTICLSVGLQPSIELAAQAGVKIEYIPELGGFVPFRDENMKACERVYIAGDLAGIEEATTAMIEGYIAGYNIAQEITSKSFKNKINFYKNELKIFRSGPFASKIRNGLKKFGIHFEKLPYIEKFEKEEIKENKLHAVIECPQAIPCNPCETSCPTSAIKIGENINNVPMVDAQKCIGCGICVMKCPGLAIFLVQRLDDYSIVGIPYEFKLPEVKEEVELFNKDGNFLGKGTVLKIMKNDKGKTHVIFLKVPKGLEKEVRHFKRFVGKDDEIVCRCEGITRKEIEIAIDNGFKDFEELRRYLRISMGPCGGRTCRLQTLFILSKRLNIPISEIDMGTLRPPSIPLPFRAILKGVEKDV</sequence>
<dbReference type="Gene3D" id="1.10.10.1100">
    <property type="entry name" value="BFD-like [2Fe-2S]-binding domain"/>
    <property type="match status" value="1"/>
</dbReference>
<proteinExistence type="predicted"/>
<dbReference type="PROSITE" id="PS00198">
    <property type="entry name" value="4FE4S_FER_1"/>
    <property type="match status" value="1"/>
</dbReference>
<reference evidence="6 7" key="1">
    <citation type="submission" date="2014-02" db="EMBL/GenBank/DDBJ databases">
        <title>Diversity of Thermotogales isolates from hydrothermal vents.</title>
        <authorList>
            <person name="Haverkamp T.H.A."/>
            <person name="Lossouarn J."/>
            <person name="Geslin C."/>
            <person name="Nesbo C.L."/>
        </authorList>
    </citation>
    <scope>NUCLEOTIDE SEQUENCE [LARGE SCALE GENOMIC DNA]</scope>
    <source>
        <strain evidence="6 7">431</strain>
    </source>
</reference>
<gene>
    <name evidence="6" type="ORF">BW47_01490</name>
</gene>
<dbReference type="PANTHER" id="PTHR42949:SF3">
    <property type="entry name" value="ANAEROBIC GLYCEROL-3-PHOSPHATE DEHYDROGENASE SUBUNIT B"/>
    <property type="match status" value="1"/>
</dbReference>
<feature type="domain" description="4Fe-4S ferredoxin-type" evidence="5">
    <location>
        <begin position="405"/>
        <end position="434"/>
    </location>
</feature>
<dbReference type="InterPro" id="IPR041854">
    <property type="entry name" value="BFD-like_2Fe2S-bd_dom_sf"/>
</dbReference>
<evidence type="ECO:0000259" key="5">
    <source>
        <dbReference type="PROSITE" id="PS51379"/>
    </source>
</evidence>
<dbReference type="InterPro" id="IPR036188">
    <property type="entry name" value="FAD/NAD-bd_sf"/>
</dbReference>
<dbReference type="SUPFAM" id="SSF54862">
    <property type="entry name" value="4Fe-4S ferredoxins"/>
    <property type="match status" value="1"/>
</dbReference>
<evidence type="ECO:0000313" key="6">
    <source>
        <dbReference type="EMBL" id="APT73343.1"/>
    </source>
</evidence>
<dbReference type="Pfam" id="PF00037">
    <property type="entry name" value="Fer4"/>
    <property type="match status" value="1"/>
</dbReference>
<keyword evidence="3" id="KW-0408">Iron</keyword>
<dbReference type="SUPFAM" id="SSF51905">
    <property type="entry name" value="FAD/NAD(P)-binding domain"/>
    <property type="match status" value="1"/>
</dbReference>
<evidence type="ECO:0000256" key="4">
    <source>
        <dbReference type="ARBA" id="ARBA00023014"/>
    </source>
</evidence>
<dbReference type="PRINTS" id="PR00368">
    <property type="entry name" value="FADPNR"/>
</dbReference>
<dbReference type="EMBL" id="CP007389">
    <property type="protein sequence ID" value="APT73343.1"/>
    <property type="molecule type" value="Genomic_DNA"/>
</dbReference>
<dbReference type="Proteomes" id="UP000185490">
    <property type="component" value="Chromosome"/>
</dbReference>
<dbReference type="InterPro" id="IPR051691">
    <property type="entry name" value="Metab_Enz_Cyan_OpOx_G3PDH"/>
</dbReference>
<keyword evidence="7" id="KW-1185">Reference proteome</keyword>
<dbReference type="InterPro" id="IPR017900">
    <property type="entry name" value="4Fe4S_Fe_S_CS"/>
</dbReference>
<dbReference type="PRINTS" id="PR00469">
    <property type="entry name" value="PNDRDTASEII"/>
</dbReference>
<name>A0ABN4UT39_9BACT</name>
<dbReference type="Pfam" id="PF07992">
    <property type="entry name" value="Pyr_redox_2"/>
    <property type="match status" value="1"/>
</dbReference>
<keyword evidence="1" id="KW-0479">Metal-binding</keyword>
<dbReference type="InterPro" id="IPR007419">
    <property type="entry name" value="BFD-like_2Fe2S-bd_dom"/>
</dbReference>
<evidence type="ECO:0000256" key="2">
    <source>
        <dbReference type="ARBA" id="ARBA00023002"/>
    </source>
</evidence>
<accession>A0ABN4UT39</accession>